<dbReference type="PANTHER" id="PTHR11803">
    <property type="entry name" value="2-IMINOBUTANOATE/2-IMINOPROPANOATE DEAMINASE RIDA"/>
    <property type="match status" value="1"/>
</dbReference>
<comment type="caution">
    <text evidence="2">The sequence shown here is derived from an EMBL/GenBank/DDBJ whole genome shotgun (WGS) entry which is preliminary data.</text>
</comment>
<dbReference type="EMBL" id="JAEKJZ010000002">
    <property type="protein sequence ID" value="MBN9671159.1"/>
    <property type="molecule type" value="Genomic_DNA"/>
</dbReference>
<dbReference type="AlphaFoldDB" id="A0A939J4X7"/>
<dbReference type="CDD" id="cd00448">
    <property type="entry name" value="YjgF_YER057c_UK114_family"/>
    <property type="match status" value="1"/>
</dbReference>
<proteinExistence type="inferred from homology"/>
<accession>A0A939J4X7</accession>
<dbReference type="PANTHER" id="PTHR11803:SF58">
    <property type="entry name" value="PROTEIN HMF1-RELATED"/>
    <property type="match status" value="1"/>
</dbReference>
<evidence type="ECO:0000256" key="1">
    <source>
        <dbReference type="ARBA" id="ARBA00010552"/>
    </source>
</evidence>
<sequence length="141" mass="15468">MTLTRRNFEELGLPAGPYTHAVTHGSTLYTSGLTAFGTRAQTGTAGEQTGSVLDQFEFIAEKHSASLQDLVKVTIFATDPVDIPAIRETLEARYEDNVPASSLVLISELFDPDLRVEMEAIFALRSKQAEIQHRVENETAS</sequence>
<evidence type="ECO:0000313" key="3">
    <source>
        <dbReference type="Proteomes" id="UP000664096"/>
    </source>
</evidence>
<organism evidence="2 3">
    <name type="scientific">Roseibium aggregatum</name>
    <dbReference type="NCBI Taxonomy" id="187304"/>
    <lineage>
        <taxon>Bacteria</taxon>
        <taxon>Pseudomonadati</taxon>
        <taxon>Pseudomonadota</taxon>
        <taxon>Alphaproteobacteria</taxon>
        <taxon>Hyphomicrobiales</taxon>
        <taxon>Stappiaceae</taxon>
        <taxon>Roseibium</taxon>
    </lineage>
</organism>
<comment type="similarity">
    <text evidence="1">Belongs to the RutC family.</text>
</comment>
<dbReference type="Pfam" id="PF01042">
    <property type="entry name" value="Ribonuc_L-PSP"/>
    <property type="match status" value="1"/>
</dbReference>
<dbReference type="GO" id="GO:0019239">
    <property type="term" value="F:deaminase activity"/>
    <property type="evidence" value="ECO:0007669"/>
    <property type="project" value="TreeGrafter"/>
</dbReference>
<protein>
    <submittedName>
        <fullName evidence="2">RidA family protein</fullName>
    </submittedName>
</protein>
<evidence type="ECO:0000313" key="2">
    <source>
        <dbReference type="EMBL" id="MBN9671159.1"/>
    </source>
</evidence>
<dbReference type="Proteomes" id="UP000664096">
    <property type="component" value="Unassembled WGS sequence"/>
</dbReference>
<dbReference type="RefSeq" id="WP_207141009.1">
    <property type="nucleotide sequence ID" value="NZ_JAEKJZ010000002.1"/>
</dbReference>
<dbReference type="SUPFAM" id="SSF55298">
    <property type="entry name" value="YjgF-like"/>
    <property type="match status" value="1"/>
</dbReference>
<dbReference type="GO" id="GO:0005829">
    <property type="term" value="C:cytosol"/>
    <property type="evidence" value="ECO:0007669"/>
    <property type="project" value="TreeGrafter"/>
</dbReference>
<dbReference type="InterPro" id="IPR035959">
    <property type="entry name" value="RutC-like_sf"/>
</dbReference>
<gene>
    <name evidence="2" type="ORF">JF539_12510</name>
</gene>
<reference evidence="2" key="1">
    <citation type="submission" date="2020-12" db="EMBL/GenBank/DDBJ databases">
        <title>Oil enriched cultivation method for isolating marine PHA-producing bacteria.</title>
        <authorList>
            <person name="Zheng W."/>
            <person name="Yu S."/>
            <person name="Huang Y."/>
        </authorList>
    </citation>
    <scope>NUCLEOTIDE SEQUENCE</scope>
    <source>
        <strain evidence="2">SY-2-12</strain>
    </source>
</reference>
<dbReference type="Gene3D" id="3.30.1330.40">
    <property type="entry name" value="RutC-like"/>
    <property type="match status" value="1"/>
</dbReference>
<dbReference type="InterPro" id="IPR006175">
    <property type="entry name" value="YjgF/YER057c/UK114"/>
</dbReference>
<name>A0A939J4X7_9HYPH</name>